<reference evidence="1 2" key="1">
    <citation type="submission" date="2019-06" db="EMBL/GenBank/DDBJ databases">
        <authorList>
            <person name="Broberg M."/>
        </authorList>
    </citation>
    <scope>NUCLEOTIDE SEQUENCE [LARGE SCALE GENOMIC DNA]</scope>
</reference>
<dbReference type="Gene3D" id="3.30.530.20">
    <property type="match status" value="1"/>
</dbReference>
<evidence type="ECO:0008006" key="3">
    <source>
        <dbReference type="Google" id="ProtNLM"/>
    </source>
</evidence>
<evidence type="ECO:0000313" key="1">
    <source>
        <dbReference type="EMBL" id="VUC36566.1"/>
    </source>
</evidence>
<keyword evidence="2" id="KW-1185">Reference proteome</keyword>
<name>A0ABY6V2U3_BIOOC</name>
<sequence length="164" mass="18840">MGKPIIVSAQIEIQASPDAVRSVFLDFSQYKYWQQGWEITPNRPNETNFNLFVGGRLRVKIHGVTFRPYIQENSAEYFSWEASLPGLTGKRHFYFNPSKVNPGATTFVQEEHFTGAMTHMFGAWTKKNPQMIFWDAFNAALKREVEKSTAQIPELGDTWMSPQT</sequence>
<dbReference type="Pfam" id="PF10604">
    <property type="entry name" value="Polyketide_cyc2"/>
    <property type="match status" value="1"/>
</dbReference>
<gene>
    <name evidence="1" type="ORF">CLO192961_LOCUS449148</name>
</gene>
<dbReference type="PANTHER" id="PTHR36166:SF1">
    <property type="entry name" value="SRPBCC DOMAIN-CONTAINING PROTEIN"/>
    <property type="match status" value="1"/>
</dbReference>
<protein>
    <recommendedName>
        <fullName evidence="3">SRPBCC domain-containing protein</fullName>
    </recommendedName>
</protein>
<organism evidence="1 2">
    <name type="scientific">Bionectria ochroleuca</name>
    <name type="common">Gliocladium roseum</name>
    <dbReference type="NCBI Taxonomy" id="29856"/>
    <lineage>
        <taxon>Eukaryota</taxon>
        <taxon>Fungi</taxon>
        <taxon>Dikarya</taxon>
        <taxon>Ascomycota</taxon>
        <taxon>Pezizomycotina</taxon>
        <taxon>Sordariomycetes</taxon>
        <taxon>Hypocreomycetidae</taxon>
        <taxon>Hypocreales</taxon>
        <taxon>Bionectriaceae</taxon>
        <taxon>Clonostachys</taxon>
    </lineage>
</organism>
<proteinExistence type="predicted"/>
<dbReference type="InterPro" id="IPR023393">
    <property type="entry name" value="START-like_dom_sf"/>
</dbReference>
<dbReference type="PANTHER" id="PTHR36166">
    <property type="entry name" value="CHROMOSOME 9, WHOLE GENOME SHOTGUN SEQUENCE"/>
    <property type="match status" value="1"/>
</dbReference>
<dbReference type="EMBL" id="CABFNS010000931">
    <property type="protein sequence ID" value="VUC36566.1"/>
    <property type="molecule type" value="Genomic_DNA"/>
</dbReference>
<dbReference type="SUPFAM" id="SSF55961">
    <property type="entry name" value="Bet v1-like"/>
    <property type="match status" value="1"/>
</dbReference>
<comment type="caution">
    <text evidence="1">The sequence shown here is derived from an EMBL/GenBank/DDBJ whole genome shotgun (WGS) entry which is preliminary data.</text>
</comment>
<dbReference type="InterPro" id="IPR019587">
    <property type="entry name" value="Polyketide_cyclase/dehydratase"/>
</dbReference>
<accession>A0ABY6V2U3</accession>
<evidence type="ECO:0000313" key="2">
    <source>
        <dbReference type="Proteomes" id="UP000766486"/>
    </source>
</evidence>
<dbReference type="Proteomes" id="UP000766486">
    <property type="component" value="Unassembled WGS sequence"/>
</dbReference>
<feature type="non-terminal residue" evidence="1">
    <location>
        <position position="164"/>
    </location>
</feature>